<dbReference type="GO" id="GO:0005524">
    <property type="term" value="F:ATP binding"/>
    <property type="evidence" value="ECO:0007669"/>
    <property type="project" value="UniProtKB-KW"/>
</dbReference>
<dbReference type="GO" id="GO:0000407">
    <property type="term" value="C:phagophore assembly site"/>
    <property type="evidence" value="ECO:0007669"/>
    <property type="project" value="TreeGrafter"/>
</dbReference>
<dbReference type="Proteomes" id="UP000179807">
    <property type="component" value="Unassembled WGS sequence"/>
</dbReference>
<feature type="domain" description="Protein kinase" evidence="1">
    <location>
        <begin position="19"/>
        <end position="335"/>
    </location>
</feature>
<sequence length="424" mass="46981">MQDTDVDFDKLLPFQLADYIFTQKIGSGAFSSAYLVRSTKYENENFCAKVAEIDESILDSEGNLCESEIAALTSLNHPNIIRIYDFFISCTNLIIILEFCDYGTLEDEIKSINSCNTNEQCPCHGICEKRFTLIAKCIADALLFCHRKEIAHRDIKPSNVFIDKYGRAKLADFGLALYTHGNSNTVCGTMNYLAPEVIAFQNGITKSGFSSFKNNSGSFKNNSESFKSGSGSFKSGSGSFNRPDNGKVSMTMSTGETLTFNVFEADIYALGVTFYEMAVGTLPPFILDKKYKGPLFPETCTLNNKLKNLIQNMLSADPSMRPNAFDLVNNLERLLNQSPTLISVKRNNSLVVSSIMTLKNRKKSMSGVLSLGDKTKDAMAGYGKRQKSLTLFYSRTPSGFFSSVKTFSKKSKTPLTTLPQINDL</sequence>
<organism evidence="2 3">
    <name type="scientific">Tritrichomonas foetus</name>
    <dbReference type="NCBI Taxonomy" id="1144522"/>
    <lineage>
        <taxon>Eukaryota</taxon>
        <taxon>Metamonada</taxon>
        <taxon>Parabasalia</taxon>
        <taxon>Tritrichomonadida</taxon>
        <taxon>Tritrichomonadidae</taxon>
        <taxon>Tritrichomonas</taxon>
    </lineage>
</organism>
<dbReference type="Gene3D" id="1.10.510.10">
    <property type="entry name" value="Transferase(Phosphotransferase) domain 1"/>
    <property type="match status" value="2"/>
</dbReference>
<dbReference type="GO" id="GO:0010506">
    <property type="term" value="P:regulation of autophagy"/>
    <property type="evidence" value="ECO:0007669"/>
    <property type="project" value="InterPro"/>
</dbReference>
<dbReference type="GeneID" id="94838842"/>
<dbReference type="PROSITE" id="PS50011">
    <property type="entry name" value="PROTEIN_KINASE_DOM"/>
    <property type="match status" value="1"/>
</dbReference>
<dbReference type="GO" id="GO:0005829">
    <property type="term" value="C:cytosol"/>
    <property type="evidence" value="ECO:0007669"/>
    <property type="project" value="TreeGrafter"/>
</dbReference>
<protein>
    <recommendedName>
        <fullName evidence="1">Protein kinase domain-containing protein</fullName>
    </recommendedName>
</protein>
<evidence type="ECO:0000313" key="3">
    <source>
        <dbReference type="Proteomes" id="UP000179807"/>
    </source>
</evidence>
<dbReference type="Pfam" id="PF00069">
    <property type="entry name" value="Pkinase"/>
    <property type="match status" value="1"/>
</dbReference>
<dbReference type="GO" id="GO:0004674">
    <property type="term" value="F:protein serine/threonine kinase activity"/>
    <property type="evidence" value="ECO:0007669"/>
    <property type="project" value="InterPro"/>
</dbReference>
<gene>
    <name evidence="2" type="ORF">TRFO_25103</name>
</gene>
<dbReference type="EMBL" id="MLAK01000715">
    <property type="protein sequence ID" value="OHT06801.1"/>
    <property type="molecule type" value="Genomic_DNA"/>
</dbReference>
<dbReference type="RefSeq" id="XP_068359937.1">
    <property type="nucleotide sequence ID" value="XM_068504138.1"/>
</dbReference>
<reference evidence="2" key="1">
    <citation type="submission" date="2016-10" db="EMBL/GenBank/DDBJ databases">
        <authorList>
            <person name="Benchimol M."/>
            <person name="Almeida L.G."/>
            <person name="Vasconcelos A.T."/>
            <person name="Perreira-Neves A."/>
            <person name="Rosa I.A."/>
            <person name="Tasca T."/>
            <person name="Bogo M.R."/>
            <person name="de Souza W."/>
        </authorList>
    </citation>
    <scope>NUCLEOTIDE SEQUENCE [LARGE SCALE GENOMIC DNA]</scope>
    <source>
        <strain evidence="2">K</strain>
    </source>
</reference>
<dbReference type="InterPro" id="IPR008271">
    <property type="entry name" value="Ser/Thr_kinase_AS"/>
</dbReference>
<dbReference type="InterPro" id="IPR045269">
    <property type="entry name" value="Atg1-like"/>
</dbReference>
<dbReference type="SUPFAM" id="SSF56112">
    <property type="entry name" value="Protein kinase-like (PK-like)"/>
    <property type="match status" value="1"/>
</dbReference>
<evidence type="ECO:0000259" key="1">
    <source>
        <dbReference type="PROSITE" id="PS50011"/>
    </source>
</evidence>
<dbReference type="InterPro" id="IPR011009">
    <property type="entry name" value="Kinase-like_dom_sf"/>
</dbReference>
<accession>A0A1J4K5R8</accession>
<dbReference type="PROSITE" id="PS00108">
    <property type="entry name" value="PROTEIN_KINASE_ST"/>
    <property type="match status" value="1"/>
</dbReference>
<evidence type="ECO:0000313" key="2">
    <source>
        <dbReference type="EMBL" id="OHT06801.1"/>
    </source>
</evidence>
<dbReference type="GO" id="GO:0005776">
    <property type="term" value="C:autophagosome"/>
    <property type="evidence" value="ECO:0007669"/>
    <property type="project" value="TreeGrafter"/>
</dbReference>
<dbReference type="AlphaFoldDB" id="A0A1J4K5R8"/>
<proteinExistence type="predicted"/>
<dbReference type="VEuPathDB" id="TrichDB:TRFO_25103"/>
<dbReference type="GO" id="GO:0000045">
    <property type="term" value="P:autophagosome assembly"/>
    <property type="evidence" value="ECO:0007669"/>
    <property type="project" value="TreeGrafter"/>
</dbReference>
<name>A0A1J4K5R8_9EUKA</name>
<dbReference type="SMART" id="SM00220">
    <property type="entry name" value="S_TKc"/>
    <property type="match status" value="1"/>
</dbReference>
<dbReference type="InterPro" id="IPR000719">
    <property type="entry name" value="Prot_kinase_dom"/>
</dbReference>
<keyword evidence="3" id="KW-1185">Reference proteome</keyword>
<dbReference type="PANTHER" id="PTHR24348">
    <property type="entry name" value="SERINE/THREONINE-PROTEIN KINASE UNC-51-RELATED"/>
    <property type="match status" value="1"/>
</dbReference>
<dbReference type="GO" id="GO:0016020">
    <property type="term" value="C:membrane"/>
    <property type="evidence" value="ECO:0007669"/>
    <property type="project" value="TreeGrafter"/>
</dbReference>
<comment type="caution">
    <text evidence="2">The sequence shown here is derived from an EMBL/GenBank/DDBJ whole genome shotgun (WGS) entry which is preliminary data.</text>
</comment>